<evidence type="ECO:0000313" key="1">
    <source>
        <dbReference type="EMBL" id="KAL3339559.1"/>
    </source>
</evidence>
<evidence type="ECO:0000313" key="2">
    <source>
        <dbReference type="Proteomes" id="UP001627284"/>
    </source>
</evidence>
<proteinExistence type="predicted"/>
<comment type="caution">
    <text evidence="1">The sequence shown here is derived from an EMBL/GenBank/DDBJ whole genome shotgun (WGS) entry which is preliminary data.</text>
</comment>
<organism evidence="1 2">
    <name type="scientific">Solanum stoloniferum</name>
    <dbReference type="NCBI Taxonomy" id="62892"/>
    <lineage>
        <taxon>Eukaryota</taxon>
        <taxon>Viridiplantae</taxon>
        <taxon>Streptophyta</taxon>
        <taxon>Embryophyta</taxon>
        <taxon>Tracheophyta</taxon>
        <taxon>Spermatophyta</taxon>
        <taxon>Magnoliopsida</taxon>
        <taxon>eudicotyledons</taxon>
        <taxon>Gunneridae</taxon>
        <taxon>Pentapetalae</taxon>
        <taxon>asterids</taxon>
        <taxon>lamiids</taxon>
        <taxon>Solanales</taxon>
        <taxon>Solanaceae</taxon>
        <taxon>Solanoideae</taxon>
        <taxon>Solaneae</taxon>
        <taxon>Solanum</taxon>
    </lineage>
</organism>
<sequence length="196" mass="22598">MEKLARSKSQTSLAVPKRQFPMAASRRLCLPKSTIRGTATCASLVSSTHLENSPKSPISEPPSDDTFVVQKIMWNLKQGTMMVISQVNQKSFPWLSGVCCEWHPRYVDDTWTGCHYFLLISWLIVLFRITCFISEQELLVAVLRSVSKIQLLVLTNQMSFHHTQLTIKQPFTKFMSGAFRRSDYELIRLQEDLFHR</sequence>
<protein>
    <submittedName>
        <fullName evidence="1">Uncharacterized protein</fullName>
    </submittedName>
</protein>
<dbReference type="AlphaFoldDB" id="A0ABD2S5W2"/>
<accession>A0ABD2S5W2</accession>
<keyword evidence="2" id="KW-1185">Reference proteome</keyword>
<name>A0ABD2S5W2_9SOLN</name>
<reference evidence="1 2" key="1">
    <citation type="submission" date="2024-05" db="EMBL/GenBank/DDBJ databases">
        <title>De novo assembly of an allotetraploid wild potato.</title>
        <authorList>
            <person name="Hosaka A.J."/>
        </authorList>
    </citation>
    <scope>NUCLEOTIDE SEQUENCE [LARGE SCALE GENOMIC DNA]</scope>
    <source>
        <tissue evidence="1">Young leaves</tissue>
    </source>
</reference>
<dbReference type="Proteomes" id="UP001627284">
    <property type="component" value="Unassembled WGS sequence"/>
</dbReference>
<dbReference type="EMBL" id="JBJKTR010000016">
    <property type="protein sequence ID" value="KAL3339559.1"/>
    <property type="molecule type" value="Genomic_DNA"/>
</dbReference>
<gene>
    <name evidence="1" type="ORF">AABB24_028249</name>
</gene>